<dbReference type="GO" id="GO:0046428">
    <property type="term" value="F:1,4-dihydroxy-2-naphthoate polyprenyltransferase activity"/>
    <property type="evidence" value="ECO:0007669"/>
    <property type="project" value="UniProtKB-UniRule"/>
</dbReference>
<keyword evidence="7 8" id="KW-0472">Membrane</keyword>
<dbReference type="OrthoDB" id="9767568at2"/>
<comment type="subcellular location">
    <subcellularLocation>
        <location evidence="8">Cell membrane</location>
        <topology evidence="8">Multi-pass membrane protein</topology>
    </subcellularLocation>
    <subcellularLocation>
        <location evidence="1">Membrane</location>
        <topology evidence="1">Multi-pass membrane protein</topology>
    </subcellularLocation>
</comment>
<dbReference type="EC" id="2.5.1.74" evidence="8 9"/>
<comment type="similarity">
    <text evidence="8">Belongs to the MenA family. Type 1 subfamily.</text>
</comment>
<comment type="caution">
    <text evidence="10">The sequence shown here is derived from an EMBL/GenBank/DDBJ whole genome shotgun (WGS) entry which is preliminary data.</text>
</comment>
<proteinExistence type="inferred from homology"/>
<gene>
    <name evidence="8 10" type="primary">menA</name>
    <name evidence="10" type="ORF">ETF27_08040</name>
</gene>
<dbReference type="Pfam" id="PF01040">
    <property type="entry name" value="UbiA"/>
    <property type="match status" value="1"/>
</dbReference>
<dbReference type="UniPathway" id="UPA00079">
    <property type="reaction ID" value="UER00168"/>
</dbReference>
<feature type="transmembrane region" description="Helical" evidence="8">
    <location>
        <begin position="233"/>
        <end position="252"/>
    </location>
</feature>
<keyword evidence="11" id="KW-1185">Reference proteome</keyword>
<comment type="catalytic activity">
    <reaction evidence="8">
        <text>an all-trans-polyprenyl diphosphate + 1,4-dihydroxy-2-naphthoate + H(+) = a 2-demethylmenaquinol + CO2 + diphosphate</text>
        <dbReference type="Rhea" id="RHEA:26478"/>
        <dbReference type="Rhea" id="RHEA-COMP:9563"/>
        <dbReference type="Rhea" id="RHEA-COMP:9564"/>
        <dbReference type="ChEBI" id="CHEBI:11173"/>
        <dbReference type="ChEBI" id="CHEBI:15378"/>
        <dbReference type="ChEBI" id="CHEBI:16526"/>
        <dbReference type="ChEBI" id="CHEBI:33019"/>
        <dbReference type="ChEBI" id="CHEBI:55437"/>
        <dbReference type="ChEBI" id="CHEBI:58914"/>
        <dbReference type="EC" id="2.5.1.74"/>
    </reaction>
</comment>
<keyword evidence="5 8" id="KW-0812">Transmembrane</keyword>
<feature type="transmembrane region" description="Helical" evidence="8">
    <location>
        <begin position="258"/>
        <end position="277"/>
    </location>
</feature>
<protein>
    <recommendedName>
        <fullName evidence="8 9">1,4-dihydroxy-2-naphthoate octaprenyltransferase</fullName>
        <shortName evidence="8">DHNA-octaprenyltransferase</shortName>
        <ecNumber evidence="8 9">2.5.1.74</ecNumber>
    </recommendedName>
</protein>
<comment type="pathway">
    <text evidence="8">Quinol/quinone metabolism; menaquinone biosynthesis; menaquinol from 1,4-dihydroxy-2-naphthoate: step 1/2.</text>
</comment>
<dbReference type="CDD" id="cd13962">
    <property type="entry name" value="PT_UbiA_UBIAD1"/>
    <property type="match status" value="1"/>
</dbReference>
<name>A0A5C8GFQ4_9BACT</name>
<feature type="transmembrane region" description="Helical" evidence="8">
    <location>
        <begin position="108"/>
        <end position="127"/>
    </location>
</feature>
<keyword evidence="3 8" id="KW-1003">Cell membrane</keyword>
<evidence type="ECO:0000256" key="1">
    <source>
        <dbReference type="ARBA" id="ARBA00004141"/>
    </source>
</evidence>
<dbReference type="InterPro" id="IPR000537">
    <property type="entry name" value="UbiA_prenyltransferase"/>
</dbReference>
<evidence type="ECO:0000313" key="10">
    <source>
        <dbReference type="EMBL" id="TXJ60803.1"/>
    </source>
</evidence>
<evidence type="ECO:0000256" key="4">
    <source>
        <dbReference type="ARBA" id="ARBA00022679"/>
    </source>
</evidence>
<evidence type="ECO:0000256" key="2">
    <source>
        <dbReference type="ARBA" id="ARBA00022428"/>
    </source>
</evidence>
<dbReference type="AlphaFoldDB" id="A0A5C8GFQ4"/>
<comment type="function">
    <text evidence="8">Conversion of 1,4-dihydroxy-2-naphthoate (DHNA) to demethylmenaquinone (DMK).</text>
</comment>
<organism evidence="10 11">
    <name type="scientific">Prevotella brunnea</name>
    <dbReference type="NCBI Taxonomy" id="2508867"/>
    <lineage>
        <taxon>Bacteria</taxon>
        <taxon>Pseudomonadati</taxon>
        <taxon>Bacteroidota</taxon>
        <taxon>Bacteroidia</taxon>
        <taxon>Bacteroidales</taxon>
        <taxon>Prevotellaceae</taxon>
        <taxon>Prevotella</taxon>
    </lineage>
</organism>
<dbReference type="GO" id="GO:0005886">
    <property type="term" value="C:plasma membrane"/>
    <property type="evidence" value="ECO:0007669"/>
    <property type="project" value="UniProtKB-SubCell"/>
</dbReference>
<dbReference type="Proteomes" id="UP000321612">
    <property type="component" value="Unassembled WGS sequence"/>
</dbReference>
<evidence type="ECO:0000256" key="6">
    <source>
        <dbReference type="ARBA" id="ARBA00022989"/>
    </source>
</evidence>
<dbReference type="PANTHER" id="PTHR13929:SF0">
    <property type="entry name" value="UBIA PRENYLTRANSFERASE DOMAIN-CONTAINING PROTEIN 1"/>
    <property type="match status" value="1"/>
</dbReference>
<evidence type="ECO:0000256" key="9">
    <source>
        <dbReference type="NCBIfam" id="TIGR00751"/>
    </source>
</evidence>
<dbReference type="PANTHER" id="PTHR13929">
    <property type="entry name" value="1,4-DIHYDROXY-2-NAPHTHOATE OCTAPRENYLTRANSFERASE"/>
    <property type="match status" value="1"/>
</dbReference>
<feature type="transmembrane region" description="Helical" evidence="8">
    <location>
        <begin position="188"/>
        <end position="208"/>
    </location>
</feature>
<dbReference type="GO" id="GO:0009234">
    <property type="term" value="P:menaquinone biosynthetic process"/>
    <property type="evidence" value="ECO:0007669"/>
    <property type="project" value="UniProtKB-UniRule"/>
</dbReference>
<dbReference type="NCBIfam" id="TIGR00751">
    <property type="entry name" value="menA"/>
    <property type="match status" value="1"/>
</dbReference>
<accession>A0A5C8GFQ4</accession>
<evidence type="ECO:0000313" key="11">
    <source>
        <dbReference type="Proteomes" id="UP000321612"/>
    </source>
</evidence>
<dbReference type="GO" id="GO:0042371">
    <property type="term" value="P:vitamin K biosynthetic process"/>
    <property type="evidence" value="ECO:0007669"/>
    <property type="project" value="TreeGrafter"/>
</dbReference>
<sequence length="315" mass="35632">MTYCSEMEHNVRTNSFNAWLLAARPRTLTGAAVPVMIGVTLAYKDAGWEKFRIIPAILCFLFAFIMQIDANFINDYFDCLKGNDDKETRLGPQRACSEGWITLHAMRWGLFFTSFFAAIIGVPLIYYGGMKMLVVGIFCMIFCFLYTTTLSYWGLGDLLVVVFFGIVPVCISYYVILPPSLQSITSQVFTASIACGLVIDTLLVVNNYRDRENDRRDKKLTLIVRIGEKNAELLYCLLGGMGVLLICIAYLMENNKMIIFSIAIILPYLYVHGKTYLEMKRINHGKGLNRTLSQTARNMFIFGILSSIGFLFLSN</sequence>
<evidence type="ECO:0000256" key="5">
    <source>
        <dbReference type="ARBA" id="ARBA00022692"/>
    </source>
</evidence>
<dbReference type="EMBL" id="SDIK01000057">
    <property type="protein sequence ID" value="TXJ60803.1"/>
    <property type="molecule type" value="Genomic_DNA"/>
</dbReference>
<dbReference type="HAMAP" id="MF_01937">
    <property type="entry name" value="MenA_1"/>
    <property type="match status" value="1"/>
</dbReference>
<keyword evidence="6 8" id="KW-1133">Transmembrane helix</keyword>
<reference evidence="11" key="1">
    <citation type="submission" date="2019-05" db="EMBL/GenBank/DDBJ databases">
        <title>Prevotella brunnea sp. nov., isolated from a wound of a patient.</title>
        <authorList>
            <person name="Buhl M."/>
        </authorList>
    </citation>
    <scope>NUCLEOTIDE SEQUENCE [LARGE SCALE GENOMIC DNA]</scope>
    <source>
        <strain evidence="11">A2672</strain>
    </source>
</reference>
<evidence type="ECO:0000256" key="8">
    <source>
        <dbReference type="HAMAP-Rule" id="MF_01937"/>
    </source>
</evidence>
<keyword evidence="2 8" id="KW-0474">Menaquinone biosynthesis</keyword>
<evidence type="ECO:0000256" key="7">
    <source>
        <dbReference type="ARBA" id="ARBA00023136"/>
    </source>
</evidence>
<dbReference type="InterPro" id="IPR026046">
    <property type="entry name" value="UBIAD1"/>
</dbReference>
<evidence type="ECO:0000256" key="3">
    <source>
        <dbReference type="ARBA" id="ARBA00022475"/>
    </source>
</evidence>
<feature type="transmembrane region" description="Helical" evidence="8">
    <location>
        <begin position="133"/>
        <end position="153"/>
    </location>
</feature>
<dbReference type="InterPro" id="IPR044878">
    <property type="entry name" value="UbiA_sf"/>
</dbReference>
<feature type="transmembrane region" description="Helical" evidence="8">
    <location>
        <begin position="298"/>
        <end position="314"/>
    </location>
</feature>
<dbReference type="Gene3D" id="1.10.357.140">
    <property type="entry name" value="UbiA prenyltransferase"/>
    <property type="match status" value="1"/>
</dbReference>
<dbReference type="PIRSF" id="PIRSF005355">
    <property type="entry name" value="UBIAD1"/>
    <property type="match status" value="1"/>
</dbReference>
<dbReference type="InterPro" id="IPR004657">
    <property type="entry name" value="MenA"/>
</dbReference>
<keyword evidence="4 8" id="KW-0808">Transferase</keyword>
<feature type="transmembrane region" description="Helical" evidence="8">
    <location>
        <begin position="158"/>
        <end position="176"/>
    </location>
</feature>
<feature type="transmembrane region" description="Helical" evidence="8">
    <location>
        <begin position="53"/>
        <end position="73"/>
    </location>
</feature>
<dbReference type="RefSeq" id="WP_130829258.1">
    <property type="nucleotide sequence ID" value="NZ_SDIK01000057.1"/>
</dbReference>